<gene>
    <name evidence="1" type="ORF">ACFSCV_19135</name>
</gene>
<dbReference type="Proteomes" id="UP001597308">
    <property type="component" value="Unassembled WGS sequence"/>
</dbReference>
<evidence type="ECO:0000313" key="2">
    <source>
        <dbReference type="Proteomes" id="UP001597308"/>
    </source>
</evidence>
<accession>A0ABW4KAB8</accession>
<dbReference type="RefSeq" id="WP_378801175.1">
    <property type="nucleotide sequence ID" value="NZ_JBHUER010000016.1"/>
</dbReference>
<reference evidence="2" key="1">
    <citation type="journal article" date="2019" name="Int. J. Syst. Evol. Microbiol.">
        <title>The Global Catalogue of Microorganisms (GCM) 10K type strain sequencing project: providing services to taxonomists for standard genome sequencing and annotation.</title>
        <authorList>
            <consortium name="The Broad Institute Genomics Platform"/>
            <consortium name="The Broad Institute Genome Sequencing Center for Infectious Disease"/>
            <person name="Wu L."/>
            <person name="Ma J."/>
        </authorList>
    </citation>
    <scope>NUCLEOTIDE SEQUENCE [LARGE SCALE GENOMIC DNA]</scope>
    <source>
        <strain evidence="2">KCTC 23707</strain>
    </source>
</reference>
<keyword evidence="2" id="KW-1185">Reference proteome</keyword>
<sequence>SSVLLDRSGIIGLLPTATRQASRALLSRRMATETIHIVLTWSADKRGKLRAETPMKFNTAAEAKSRAERAESRFAGVVALSQGYDVDTEQADENPVVLFRAGRTPAEFDE</sequence>
<proteinExistence type="predicted"/>
<protein>
    <submittedName>
        <fullName evidence="1">Uncharacterized protein</fullName>
    </submittedName>
</protein>
<feature type="non-terminal residue" evidence="1">
    <location>
        <position position="1"/>
    </location>
</feature>
<organism evidence="1 2">
    <name type="scientific">Methylopila henanensis</name>
    <dbReference type="NCBI Taxonomy" id="873516"/>
    <lineage>
        <taxon>Bacteria</taxon>
        <taxon>Pseudomonadati</taxon>
        <taxon>Pseudomonadota</taxon>
        <taxon>Alphaproteobacteria</taxon>
        <taxon>Hyphomicrobiales</taxon>
        <taxon>Methylopilaceae</taxon>
        <taxon>Methylopila</taxon>
    </lineage>
</organism>
<name>A0ABW4KAB8_9HYPH</name>
<dbReference type="EMBL" id="JBHUER010000016">
    <property type="protein sequence ID" value="MFD1705122.1"/>
    <property type="molecule type" value="Genomic_DNA"/>
</dbReference>
<comment type="caution">
    <text evidence="1">The sequence shown here is derived from an EMBL/GenBank/DDBJ whole genome shotgun (WGS) entry which is preliminary data.</text>
</comment>
<evidence type="ECO:0000313" key="1">
    <source>
        <dbReference type="EMBL" id="MFD1705122.1"/>
    </source>
</evidence>